<protein>
    <submittedName>
        <fullName evidence="2">Uncharacterized protein</fullName>
    </submittedName>
</protein>
<organism evidence="2 3">
    <name type="scientific">Tremella mesenterica</name>
    <name type="common">Jelly fungus</name>
    <dbReference type="NCBI Taxonomy" id="5217"/>
    <lineage>
        <taxon>Eukaryota</taxon>
        <taxon>Fungi</taxon>
        <taxon>Dikarya</taxon>
        <taxon>Basidiomycota</taxon>
        <taxon>Agaricomycotina</taxon>
        <taxon>Tremellomycetes</taxon>
        <taxon>Tremellales</taxon>
        <taxon>Tremellaceae</taxon>
        <taxon>Tremella</taxon>
    </lineage>
</organism>
<feature type="region of interest" description="Disordered" evidence="1">
    <location>
        <begin position="1"/>
        <end position="96"/>
    </location>
</feature>
<dbReference type="Proteomes" id="UP000289152">
    <property type="component" value="Unassembled WGS sequence"/>
</dbReference>
<feature type="compositionally biased region" description="Polar residues" evidence="1">
    <location>
        <begin position="1"/>
        <end position="16"/>
    </location>
</feature>
<feature type="compositionally biased region" description="Polar residues" evidence="1">
    <location>
        <begin position="41"/>
        <end position="57"/>
    </location>
</feature>
<feature type="non-terminal residue" evidence="2">
    <location>
        <position position="119"/>
    </location>
</feature>
<proteinExistence type="predicted"/>
<dbReference type="VEuPathDB" id="FungiDB:TREMEDRAFT_56382"/>
<dbReference type="InParanoid" id="A0A4Q1BF51"/>
<gene>
    <name evidence="2" type="ORF">M231_08082</name>
</gene>
<dbReference type="AlphaFoldDB" id="A0A4Q1BF51"/>
<evidence type="ECO:0000313" key="3">
    <source>
        <dbReference type="Proteomes" id="UP000289152"/>
    </source>
</evidence>
<feature type="compositionally biased region" description="Low complexity" evidence="1">
    <location>
        <begin position="17"/>
        <end position="31"/>
    </location>
</feature>
<accession>A0A4Q1BF51</accession>
<dbReference type="EMBL" id="SDIL01000235">
    <property type="protein sequence ID" value="RXK34661.1"/>
    <property type="molecule type" value="Genomic_DNA"/>
</dbReference>
<reference evidence="2 3" key="1">
    <citation type="submission" date="2016-06" db="EMBL/GenBank/DDBJ databases">
        <title>Evolution of pathogenesis and genome organization in the Tremellales.</title>
        <authorList>
            <person name="Cuomo C."/>
            <person name="Litvintseva A."/>
            <person name="Heitman J."/>
            <person name="Chen Y."/>
            <person name="Sun S."/>
            <person name="Springer D."/>
            <person name="Dromer F."/>
            <person name="Young S."/>
            <person name="Zeng Q."/>
            <person name="Chapman S."/>
            <person name="Gujja S."/>
            <person name="Saif S."/>
            <person name="Birren B."/>
        </authorList>
    </citation>
    <scope>NUCLEOTIDE SEQUENCE [LARGE SCALE GENOMIC DNA]</scope>
    <source>
        <strain evidence="2 3">ATCC 28783</strain>
    </source>
</reference>
<evidence type="ECO:0000313" key="2">
    <source>
        <dbReference type="EMBL" id="RXK34661.1"/>
    </source>
</evidence>
<name>A0A4Q1BF51_TREME</name>
<evidence type="ECO:0000256" key="1">
    <source>
        <dbReference type="SAM" id="MobiDB-lite"/>
    </source>
</evidence>
<keyword evidence="3" id="KW-1185">Reference proteome</keyword>
<comment type="caution">
    <text evidence="2">The sequence shown here is derived from an EMBL/GenBank/DDBJ whole genome shotgun (WGS) entry which is preliminary data.</text>
</comment>
<sequence length="119" mass="12633">MTTLPSTPSQTYSPNHTSSSYTSATCTSPTSYQPFTPPSQYPSSQAGSSITGQSRFSPRTLGEKDEMNWDGPRIVMGGRVSRPSSPEGEKSMSIEVPAIILTEPPPYSSPFPSPGGKST</sequence>